<dbReference type="EMBL" id="JANQBD010000003">
    <property type="protein sequence ID" value="MCR8630716.1"/>
    <property type="molecule type" value="Genomic_DNA"/>
</dbReference>
<reference evidence="1 2" key="1">
    <citation type="submission" date="2022-08" db="EMBL/GenBank/DDBJ databases">
        <title>Paenibacillus endoradicis sp. nov., Paenibacillus radicibacter sp. nov and Paenibacillus pararadicis sp. nov., three cold-adapted plant growth-promoting bacteria isolated from root of Larix gmelinii in Great Khingan.</title>
        <authorList>
            <person name="Xue H."/>
        </authorList>
    </citation>
    <scope>NUCLEOTIDE SEQUENCE [LARGE SCALE GENOMIC DNA]</scope>
    <source>
        <strain evidence="1 2">N5-1-1-5</strain>
    </source>
</reference>
<dbReference type="PANTHER" id="PTHR39186">
    <property type="entry name" value="DUF2071 FAMILY PROTEIN"/>
    <property type="match status" value="1"/>
</dbReference>
<protein>
    <submittedName>
        <fullName evidence="1">DUF2071 domain-containing protein</fullName>
    </submittedName>
</protein>
<accession>A0ABT1YC06</accession>
<comment type="caution">
    <text evidence="1">The sequence shown here is derived from an EMBL/GenBank/DDBJ whole genome shotgun (WGS) entry which is preliminary data.</text>
</comment>
<evidence type="ECO:0000313" key="2">
    <source>
        <dbReference type="Proteomes" id="UP001300012"/>
    </source>
</evidence>
<dbReference type="Pfam" id="PF09844">
    <property type="entry name" value="DUF2071"/>
    <property type="match status" value="1"/>
</dbReference>
<keyword evidence="2" id="KW-1185">Reference proteome</keyword>
<organism evidence="1 2">
    <name type="scientific">Paenibacillus radicis</name>
    <name type="common">ex Xue et al. 2023</name>
    <dbReference type="NCBI Taxonomy" id="2972489"/>
    <lineage>
        <taxon>Bacteria</taxon>
        <taxon>Bacillati</taxon>
        <taxon>Bacillota</taxon>
        <taxon>Bacilli</taxon>
        <taxon>Bacillales</taxon>
        <taxon>Paenibacillaceae</taxon>
        <taxon>Paenibacillus</taxon>
    </lineage>
</organism>
<gene>
    <name evidence="1" type="ORF">NV381_05820</name>
</gene>
<dbReference type="InterPro" id="IPR023375">
    <property type="entry name" value="ADC_dom_sf"/>
</dbReference>
<sequence length="229" mass="26611">MMQSWLDLLFAHWPVRYDHLRELVPPGLKLDTFYGDAWISIVPFRMNSIRLRGLPPIPYTSAFAELNVRTYVTVGDKPGVYFFSLDAANRLAVMAARRFFYLPYFNASMKLEERKGVYNYVSHRTDKRGASVSYEGIYSPVSPAFYSKPQTFEHWLTERYCLYSVDKKNHIWRGEIHHLPWTLHAAEAEFKINTMASGQGIRVLDTKPLLHFSKQLDVLIWPISRAGSE</sequence>
<dbReference type="PANTHER" id="PTHR39186:SF1">
    <property type="entry name" value="DUF2071 DOMAIN-CONTAINING PROTEIN"/>
    <property type="match status" value="1"/>
</dbReference>
<dbReference type="InterPro" id="IPR018644">
    <property type="entry name" value="DUF2071"/>
</dbReference>
<name>A0ABT1YC06_9BACL</name>
<proteinExistence type="predicted"/>
<dbReference type="RefSeq" id="WP_258212327.1">
    <property type="nucleotide sequence ID" value="NZ_JANQBD010000003.1"/>
</dbReference>
<dbReference type="Proteomes" id="UP001300012">
    <property type="component" value="Unassembled WGS sequence"/>
</dbReference>
<dbReference type="SUPFAM" id="SSF160104">
    <property type="entry name" value="Acetoacetate decarboxylase-like"/>
    <property type="match status" value="1"/>
</dbReference>
<dbReference type="Gene3D" id="2.40.400.10">
    <property type="entry name" value="Acetoacetate decarboxylase-like"/>
    <property type="match status" value="1"/>
</dbReference>
<evidence type="ECO:0000313" key="1">
    <source>
        <dbReference type="EMBL" id="MCR8630716.1"/>
    </source>
</evidence>